<protein>
    <recommendedName>
        <fullName evidence="9">Lysine-specific metallo-endopeptidase domain-containing protein</fullName>
    </recommendedName>
</protein>
<dbReference type="Proteomes" id="UP000007879">
    <property type="component" value="Unassembled WGS sequence"/>
</dbReference>
<keyword evidence="11" id="KW-1185">Reference proteome</keyword>
<evidence type="ECO:0000256" key="7">
    <source>
        <dbReference type="ARBA" id="ARBA00023049"/>
    </source>
</evidence>
<name>A0A1X7TYH9_AMPQE</name>
<feature type="signal peptide" evidence="8">
    <location>
        <begin position="1"/>
        <end position="19"/>
    </location>
</feature>
<comment type="cofactor">
    <cofactor evidence="1">
        <name>Zn(2+)</name>
        <dbReference type="ChEBI" id="CHEBI:29105"/>
    </cofactor>
</comment>
<dbReference type="SUPFAM" id="SSF55486">
    <property type="entry name" value="Metalloproteases ('zincins'), catalytic domain"/>
    <property type="match status" value="1"/>
</dbReference>
<evidence type="ECO:0000313" key="11">
    <source>
        <dbReference type="Proteomes" id="UP000007879"/>
    </source>
</evidence>
<evidence type="ECO:0000256" key="2">
    <source>
        <dbReference type="ARBA" id="ARBA00010279"/>
    </source>
</evidence>
<proteinExistence type="inferred from homology"/>
<dbReference type="EnsemblMetazoa" id="Aqu2.1.20564_001">
    <property type="protein sequence ID" value="Aqu2.1.20564_001"/>
    <property type="gene ID" value="Aqu2.1.20564"/>
</dbReference>
<gene>
    <name evidence="10" type="primary">105314175</name>
</gene>
<dbReference type="KEGG" id="aqu:105314175"/>
<reference evidence="11" key="1">
    <citation type="journal article" date="2010" name="Nature">
        <title>The Amphimedon queenslandica genome and the evolution of animal complexity.</title>
        <authorList>
            <person name="Srivastava M."/>
            <person name="Simakov O."/>
            <person name="Chapman J."/>
            <person name="Fahey B."/>
            <person name="Gauthier M.E."/>
            <person name="Mitros T."/>
            <person name="Richards G.S."/>
            <person name="Conaco C."/>
            <person name="Dacre M."/>
            <person name="Hellsten U."/>
            <person name="Larroux C."/>
            <person name="Putnam N.H."/>
            <person name="Stanke M."/>
            <person name="Adamska M."/>
            <person name="Darling A."/>
            <person name="Degnan S.M."/>
            <person name="Oakley T.H."/>
            <person name="Plachetzki D.C."/>
            <person name="Zhai Y."/>
            <person name="Adamski M."/>
            <person name="Calcino A."/>
            <person name="Cummins S.F."/>
            <person name="Goodstein D.M."/>
            <person name="Harris C."/>
            <person name="Jackson D.J."/>
            <person name="Leys S.P."/>
            <person name="Shu S."/>
            <person name="Woodcroft B.J."/>
            <person name="Vervoort M."/>
            <person name="Kosik K.S."/>
            <person name="Manning G."/>
            <person name="Degnan B.M."/>
            <person name="Rokhsar D.S."/>
        </authorList>
    </citation>
    <scope>NUCLEOTIDE SEQUENCE [LARGE SCALE GENOMIC DNA]</scope>
</reference>
<dbReference type="GO" id="GO:0004222">
    <property type="term" value="F:metalloendopeptidase activity"/>
    <property type="evidence" value="ECO:0007669"/>
    <property type="project" value="InterPro"/>
</dbReference>
<dbReference type="GO" id="GO:0046872">
    <property type="term" value="F:metal ion binding"/>
    <property type="evidence" value="ECO:0007669"/>
    <property type="project" value="UniProtKB-KW"/>
</dbReference>
<dbReference type="PANTHER" id="PTHR37016:SF3">
    <property type="entry name" value="NEUTRAL PROTEASE 2-RELATED"/>
    <property type="match status" value="1"/>
</dbReference>
<dbReference type="Gene3D" id="3.40.390.10">
    <property type="entry name" value="Collagenase (Catalytic Domain)"/>
    <property type="match status" value="1"/>
</dbReference>
<comment type="similarity">
    <text evidence="2">Belongs to the peptidase M35 family.</text>
</comment>
<dbReference type="GO" id="GO:0006508">
    <property type="term" value="P:proteolysis"/>
    <property type="evidence" value="ECO:0007669"/>
    <property type="project" value="UniProtKB-KW"/>
</dbReference>
<evidence type="ECO:0000256" key="6">
    <source>
        <dbReference type="ARBA" id="ARBA00022833"/>
    </source>
</evidence>
<feature type="chain" id="PRO_5012824133" description="Lysine-specific metallo-endopeptidase domain-containing protein" evidence="8">
    <location>
        <begin position="20"/>
        <end position="362"/>
    </location>
</feature>
<keyword evidence="7" id="KW-0482">Metalloprotease</keyword>
<evidence type="ECO:0000256" key="3">
    <source>
        <dbReference type="ARBA" id="ARBA00022670"/>
    </source>
</evidence>
<evidence type="ECO:0000256" key="1">
    <source>
        <dbReference type="ARBA" id="ARBA00001947"/>
    </source>
</evidence>
<reference evidence="10" key="2">
    <citation type="submission" date="2017-05" db="UniProtKB">
        <authorList>
            <consortium name="EnsemblMetazoa"/>
        </authorList>
    </citation>
    <scope>IDENTIFICATION</scope>
</reference>
<evidence type="ECO:0000259" key="9">
    <source>
        <dbReference type="Pfam" id="PF14521"/>
    </source>
</evidence>
<keyword evidence="3" id="KW-0645">Protease</keyword>
<dbReference type="Pfam" id="PF14521">
    <property type="entry name" value="Aspzincin_M35"/>
    <property type="match status" value="1"/>
</dbReference>
<dbReference type="PANTHER" id="PTHR37016">
    <property type="match status" value="1"/>
</dbReference>
<dbReference type="EnsemblMetazoa" id="XM_011408176.2">
    <property type="protein sequence ID" value="XP_011406478.2"/>
    <property type="gene ID" value="LOC105314175"/>
</dbReference>
<accession>A0A1X7TYH9</accession>
<organism evidence="10">
    <name type="scientific">Amphimedon queenslandica</name>
    <name type="common">Sponge</name>
    <dbReference type="NCBI Taxonomy" id="400682"/>
    <lineage>
        <taxon>Eukaryota</taxon>
        <taxon>Metazoa</taxon>
        <taxon>Porifera</taxon>
        <taxon>Demospongiae</taxon>
        <taxon>Heteroscleromorpha</taxon>
        <taxon>Haplosclerida</taxon>
        <taxon>Niphatidae</taxon>
        <taxon>Amphimedon</taxon>
    </lineage>
</organism>
<dbReference type="InterPro" id="IPR050414">
    <property type="entry name" value="Fungal_M35_metalloproteases"/>
</dbReference>
<dbReference type="Gene3D" id="2.60.40.2970">
    <property type="match status" value="1"/>
</dbReference>
<keyword evidence="8" id="KW-0732">Signal</keyword>
<keyword evidence="6" id="KW-0862">Zinc</keyword>
<dbReference type="InterPro" id="IPR024079">
    <property type="entry name" value="MetalloPept_cat_dom_sf"/>
</dbReference>
<keyword evidence="4" id="KW-0479">Metal-binding</keyword>
<feature type="domain" description="Lysine-specific metallo-endopeptidase" evidence="9">
    <location>
        <begin position="219"/>
        <end position="308"/>
    </location>
</feature>
<evidence type="ECO:0000256" key="5">
    <source>
        <dbReference type="ARBA" id="ARBA00022801"/>
    </source>
</evidence>
<dbReference type="InParanoid" id="A0A1X7TYH9"/>
<keyword evidence="5" id="KW-0378">Hydrolase</keyword>
<sequence length="362" mass="40723">MKTLISFFCLVTYLTCALSANGWPISLDMACNEALSAVACSFEFTNNGNEDLYLLKRNTPLEGLNSPFISVYLDGRPLKYKGIYAFYLSPTKDEFVLLKAGESMSVSVQVTDAFNIDADGLYTVQYSRPVQYLSVKEMSRMSIEKLKESFVHKSVQIRLQDTRLLFKPTSSQEKGKSEPKVYTQTCTSSAKFINGDRKNSETLEAHKKICTTGAFKAISHVSENSDYDTWFSTYSSENGETVKGILDRLQTVLERKEVEYVNDGPLCKSNMLAYSDETGISSGVFFCDSYYDLPVKCDGTKVTKELVLVSFNINALFGRYKCYRLKFDAPMDPEEAKKLALYNPLLSTYGCDNLAFFYCASQ</sequence>
<dbReference type="AlphaFoldDB" id="A0A1X7TYH9"/>
<evidence type="ECO:0000256" key="4">
    <source>
        <dbReference type="ARBA" id="ARBA00022723"/>
    </source>
</evidence>
<dbReference type="InterPro" id="IPR029463">
    <property type="entry name" value="Lys_MEP"/>
</dbReference>
<evidence type="ECO:0000256" key="8">
    <source>
        <dbReference type="SAM" id="SignalP"/>
    </source>
</evidence>
<evidence type="ECO:0000313" key="10">
    <source>
        <dbReference type="EnsemblMetazoa" id="Aqu2.1.20564_001"/>
    </source>
</evidence>